<dbReference type="AlphaFoldDB" id="A0A9N9AKM7"/>
<protein>
    <submittedName>
        <fullName evidence="1">721_t:CDS:1</fullName>
    </submittedName>
</protein>
<accession>A0A9N9AKM7</accession>
<gene>
    <name evidence="1" type="ORF">RFULGI_LOCUS4026</name>
</gene>
<evidence type="ECO:0000313" key="1">
    <source>
        <dbReference type="EMBL" id="CAG8536438.1"/>
    </source>
</evidence>
<comment type="caution">
    <text evidence="1">The sequence shown here is derived from an EMBL/GenBank/DDBJ whole genome shotgun (WGS) entry which is preliminary data.</text>
</comment>
<evidence type="ECO:0000313" key="2">
    <source>
        <dbReference type="Proteomes" id="UP000789396"/>
    </source>
</evidence>
<feature type="non-terminal residue" evidence="1">
    <location>
        <position position="193"/>
    </location>
</feature>
<dbReference type="Proteomes" id="UP000789396">
    <property type="component" value="Unassembled WGS sequence"/>
</dbReference>
<organism evidence="1 2">
    <name type="scientific">Racocetra fulgida</name>
    <dbReference type="NCBI Taxonomy" id="60492"/>
    <lineage>
        <taxon>Eukaryota</taxon>
        <taxon>Fungi</taxon>
        <taxon>Fungi incertae sedis</taxon>
        <taxon>Mucoromycota</taxon>
        <taxon>Glomeromycotina</taxon>
        <taxon>Glomeromycetes</taxon>
        <taxon>Diversisporales</taxon>
        <taxon>Gigasporaceae</taxon>
        <taxon>Racocetra</taxon>
    </lineage>
</organism>
<proteinExistence type="predicted"/>
<dbReference type="EMBL" id="CAJVPZ010003815">
    <property type="protein sequence ID" value="CAG8536438.1"/>
    <property type="molecule type" value="Genomic_DNA"/>
</dbReference>
<reference evidence="1" key="1">
    <citation type="submission" date="2021-06" db="EMBL/GenBank/DDBJ databases">
        <authorList>
            <person name="Kallberg Y."/>
            <person name="Tangrot J."/>
            <person name="Rosling A."/>
        </authorList>
    </citation>
    <scope>NUCLEOTIDE SEQUENCE</scope>
    <source>
        <strain evidence="1">IN212</strain>
    </source>
</reference>
<name>A0A9N9AKM7_9GLOM</name>
<keyword evidence="2" id="KW-1185">Reference proteome</keyword>
<sequence>MARRKKNPKITETRNGVLNYTNFIKSSHPEESAFPVKENYLKEYLMYKVETGNVLAKSLKLYIMNIKAHNEALGFGWNNRDFDAIIKEVWNKIGIRYVNQYFFNKFYGNLTSPLNSDNPSSPDICSGINNSDGILFPIGNDSVIQYNAEISKNVLTDNIPYNPNFFYTYDFDAYNTGSNQSDTQEQDILLNDN</sequence>
<dbReference type="OrthoDB" id="2441935at2759"/>